<name>E1R822_SEDSS</name>
<evidence type="ECO:0000313" key="2">
    <source>
        <dbReference type="Proteomes" id="UP000002318"/>
    </source>
</evidence>
<keyword evidence="2" id="KW-1185">Reference proteome</keyword>
<evidence type="ECO:0000313" key="1">
    <source>
        <dbReference type="EMBL" id="ADK82877.1"/>
    </source>
</evidence>
<dbReference type="EMBL" id="CP002116">
    <property type="protein sequence ID" value="ADK82877.1"/>
    <property type="molecule type" value="Genomic_DNA"/>
</dbReference>
<dbReference type="Proteomes" id="UP000002318">
    <property type="component" value="Chromosome"/>
</dbReference>
<dbReference type="STRING" id="573413.Spirs_3791"/>
<dbReference type="RefSeq" id="WP_013256336.1">
    <property type="nucleotide sequence ID" value="NC_014364.1"/>
</dbReference>
<dbReference type="KEGG" id="ssm:Spirs_3791"/>
<dbReference type="HOGENOM" id="CLU_444751_0_0_12"/>
<protein>
    <submittedName>
        <fullName evidence="1">Uncharacterized protein</fullName>
    </submittedName>
</protein>
<reference evidence="1 2" key="1">
    <citation type="journal article" date="2010" name="Stand. Genomic Sci.">
        <title>Complete genome sequence of Spirochaeta smaragdinae type strain (SEBR 4228).</title>
        <authorList>
            <person name="Mavromatis K."/>
            <person name="Yasawong M."/>
            <person name="Chertkov O."/>
            <person name="Lapidus A."/>
            <person name="Lucas S."/>
            <person name="Nolan M."/>
            <person name="Del Rio T.G."/>
            <person name="Tice H."/>
            <person name="Cheng J.F."/>
            <person name="Pitluck S."/>
            <person name="Liolios K."/>
            <person name="Ivanova N."/>
            <person name="Tapia R."/>
            <person name="Han C."/>
            <person name="Bruce D."/>
            <person name="Goodwin L."/>
            <person name="Pati A."/>
            <person name="Chen A."/>
            <person name="Palaniappan K."/>
            <person name="Land M."/>
            <person name="Hauser L."/>
            <person name="Chang Y.J."/>
            <person name="Jeffries C.D."/>
            <person name="Detter J.C."/>
            <person name="Rohde M."/>
            <person name="Brambilla E."/>
            <person name="Spring S."/>
            <person name="Goker M."/>
            <person name="Sikorski J."/>
            <person name="Woyke T."/>
            <person name="Bristow J."/>
            <person name="Eisen J.A."/>
            <person name="Markowitz V."/>
            <person name="Hugenholtz P."/>
            <person name="Klenk H.P."/>
            <person name="Kyrpides N.C."/>
        </authorList>
    </citation>
    <scope>NUCLEOTIDE SEQUENCE [LARGE SCALE GENOMIC DNA]</scope>
    <source>
        <strain evidence="2">DSM 11293 / JCM 15392 / SEBR 4228</strain>
    </source>
</reference>
<dbReference type="OrthoDB" id="366278at2"/>
<organism evidence="1 2">
    <name type="scientific">Sediminispirochaeta smaragdinae (strain DSM 11293 / JCM 15392 / SEBR 4228)</name>
    <name type="common">Spirochaeta smaragdinae</name>
    <dbReference type="NCBI Taxonomy" id="573413"/>
    <lineage>
        <taxon>Bacteria</taxon>
        <taxon>Pseudomonadati</taxon>
        <taxon>Spirochaetota</taxon>
        <taxon>Spirochaetia</taxon>
        <taxon>Spirochaetales</taxon>
        <taxon>Spirochaetaceae</taxon>
        <taxon>Sediminispirochaeta</taxon>
    </lineage>
</organism>
<dbReference type="AlphaFoldDB" id="E1R822"/>
<sequence>MSDRYFPAHCKAFSASSSTVMLLNLNDNSVYRASPFESRLFLALRGCRNVDEHIGFLVRSTGERFPVSAVADRLRCWIAAGLLRPEKLLHHPSAAVSAEPGDEAALTAAVVTARGPETLRPWLESRIASPAFADRKIPFLICDDNRDASASGQNRRLAEALGAAYPGTIRYIGRDERRRFAERLSASADKAGIDRQVVEFLVEGPAERADLSTVGANRNLAMLLAAGDHLLISDDDLLYRCYTSAHAEALSPSFVSDFRPNMNFFPTIEALQERLAHLADYDLPAVAMRLFSSPQKVGDWSLEALSPSLAAILECRSVRIGAISAGYAGARWFSFPCFPALQRFFCNDNYFLEKKNYEAIAENGLNLTLADGMVASDSSFLQGGTLALAANSGAPPFFPLDRHEDQSFAHIFRALDPDLLFCHLPVALYHDPSHKLPFGRALWDSDLGPGRLFLLIVDDLGGRLLAESAAERRGELVRALREIAGLPGSAFRLYLRHLAEAYIDARLRSVDLLLDRYHGEPAWWADDLRAYRESMLREKQEPAAALPPVFADWLGRYAASLDAWPSLQRLAQEISVL</sequence>
<gene>
    <name evidence="1" type="ordered locus">Spirs_3791</name>
</gene>
<accession>E1R822</accession>
<proteinExistence type="predicted"/>